<accession>A0A3S4MDV6</accession>
<evidence type="ECO:0000313" key="2">
    <source>
        <dbReference type="Proteomes" id="UP000274122"/>
    </source>
</evidence>
<dbReference type="RefSeq" id="WP_197718541.1">
    <property type="nucleotide sequence ID" value="NZ_LR134201.1"/>
</dbReference>
<evidence type="ECO:0000313" key="1">
    <source>
        <dbReference type="EMBL" id="VEB96081.1"/>
    </source>
</evidence>
<dbReference type="AlphaFoldDB" id="A0A3S4MDV6"/>
<organism evidence="1 2">
    <name type="scientific">Cedecea lapagei</name>
    <dbReference type="NCBI Taxonomy" id="158823"/>
    <lineage>
        <taxon>Bacteria</taxon>
        <taxon>Pseudomonadati</taxon>
        <taxon>Pseudomonadota</taxon>
        <taxon>Gammaproteobacteria</taxon>
        <taxon>Enterobacterales</taxon>
        <taxon>Enterobacteriaceae</taxon>
        <taxon>Cedecea</taxon>
    </lineage>
</organism>
<keyword evidence="2" id="KW-1185">Reference proteome</keyword>
<proteinExistence type="predicted"/>
<reference evidence="1 2" key="1">
    <citation type="submission" date="2018-12" db="EMBL/GenBank/DDBJ databases">
        <authorList>
            <consortium name="Pathogen Informatics"/>
        </authorList>
    </citation>
    <scope>NUCLEOTIDE SEQUENCE [LARGE SCALE GENOMIC DNA]</scope>
    <source>
        <strain evidence="1 2">NCTC11466</strain>
    </source>
</reference>
<protein>
    <submittedName>
        <fullName evidence="1">Uncharacterized protein</fullName>
    </submittedName>
</protein>
<dbReference type="KEGG" id="clap:NCTC11466_01230"/>
<dbReference type="Proteomes" id="UP000274122">
    <property type="component" value="Chromosome"/>
</dbReference>
<name>A0A3S4MDV6_9ENTR</name>
<gene>
    <name evidence="1" type="ORF">NCTC11466_01230</name>
</gene>
<dbReference type="EMBL" id="LR134201">
    <property type="protein sequence ID" value="VEB96081.1"/>
    <property type="molecule type" value="Genomic_DNA"/>
</dbReference>
<sequence length="66" mass="7570">MPDASKETDIHTVAQKLKTSAHNRLTYAKDVLDKERMVKEAAYAQHTGRADCQHGDYHQRAPAWYD</sequence>